<feature type="chain" id="PRO_5005327781" evidence="2">
    <location>
        <begin position="20"/>
        <end position="85"/>
    </location>
</feature>
<feature type="region of interest" description="Disordered" evidence="1">
    <location>
        <begin position="26"/>
        <end position="67"/>
    </location>
</feature>
<keyword evidence="2" id="KW-0732">Signal</keyword>
<feature type="compositionally biased region" description="Basic residues" evidence="1">
    <location>
        <begin position="40"/>
        <end position="63"/>
    </location>
</feature>
<accession>A0A0K0E6C6</accession>
<sequence length="85" mass="10173">MKYLTIFFLTIIIFNILLTSYEKPAKKSLKKNRDNSVLQKKTKKNNVKKNKKKSKKRKNKKINSFRTIRPEPLYRRIINCLSSTL</sequence>
<reference evidence="3" key="1">
    <citation type="submission" date="2015-08" db="UniProtKB">
        <authorList>
            <consortium name="WormBaseParasite"/>
        </authorList>
    </citation>
    <scope>IDENTIFICATION</scope>
</reference>
<protein>
    <submittedName>
        <fullName evidence="3">Uncharacterized protein</fullName>
    </submittedName>
</protein>
<dbReference type="WBParaSite" id="SSTP_0000505700.1">
    <property type="protein sequence ID" value="SSTP_0000505700.1"/>
    <property type="gene ID" value="SSTP_0000505700"/>
</dbReference>
<evidence type="ECO:0000256" key="1">
    <source>
        <dbReference type="SAM" id="MobiDB-lite"/>
    </source>
</evidence>
<feature type="signal peptide" evidence="2">
    <location>
        <begin position="1"/>
        <end position="19"/>
    </location>
</feature>
<organism evidence="3">
    <name type="scientific">Strongyloides stercoralis</name>
    <name type="common">Threadworm</name>
    <dbReference type="NCBI Taxonomy" id="6248"/>
    <lineage>
        <taxon>Eukaryota</taxon>
        <taxon>Metazoa</taxon>
        <taxon>Ecdysozoa</taxon>
        <taxon>Nematoda</taxon>
        <taxon>Chromadorea</taxon>
        <taxon>Rhabditida</taxon>
        <taxon>Tylenchina</taxon>
        <taxon>Panagrolaimomorpha</taxon>
        <taxon>Strongyloidoidea</taxon>
        <taxon>Strongyloididae</taxon>
        <taxon>Strongyloides</taxon>
    </lineage>
</organism>
<name>A0A0K0E6C6_STRER</name>
<dbReference type="AlphaFoldDB" id="A0A0K0E6C6"/>
<evidence type="ECO:0000313" key="3">
    <source>
        <dbReference type="WBParaSite" id="SSTP_0000505700.1"/>
    </source>
</evidence>
<proteinExistence type="predicted"/>
<evidence type="ECO:0000256" key="2">
    <source>
        <dbReference type="SAM" id="SignalP"/>
    </source>
</evidence>